<keyword evidence="1" id="KW-1133">Transmembrane helix</keyword>
<dbReference type="Proteomes" id="UP000886520">
    <property type="component" value="Chromosome 10"/>
</dbReference>
<reference evidence="2" key="1">
    <citation type="submission" date="2021-01" db="EMBL/GenBank/DDBJ databases">
        <title>Adiantum capillus-veneris genome.</title>
        <authorList>
            <person name="Fang Y."/>
            <person name="Liao Q."/>
        </authorList>
    </citation>
    <scope>NUCLEOTIDE SEQUENCE</scope>
    <source>
        <strain evidence="2">H3</strain>
        <tissue evidence="2">Leaf</tissue>
    </source>
</reference>
<sequence length="214" mass="22993">MSIIIEIRINVIKIFQPANLHSLNCHQHRSATASSTPLVFPASIRLLQFSSSCSYSASAVHLLQLVFLELVGGSTRPMLPFFSCQAPSSRPSLDLLCSHLSAPPRLSCPTNAGPKSSSTSSPPTNATPAFLLALAARQLFTALPSALIFARCRQLLLLASRRLSCSSQPTAVATARPRLITRLLNLVCFSFSAAFDAFLIITTLTVCYSPYLAA</sequence>
<evidence type="ECO:0000313" key="2">
    <source>
        <dbReference type="EMBL" id="KAI5074131.1"/>
    </source>
</evidence>
<feature type="transmembrane region" description="Helical" evidence="1">
    <location>
        <begin position="183"/>
        <end position="211"/>
    </location>
</feature>
<evidence type="ECO:0000256" key="1">
    <source>
        <dbReference type="SAM" id="Phobius"/>
    </source>
</evidence>
<organism evidence="2 3">
    <name type="scientific">Adiantum capillus-veneris</name>
    <name type="common">Maidenhair fern</name>
    <dbReference type="NCBI Taxonomy" id="13818"/>
    <lineage>
        <taxon>Eukaryota</taxon>
        <taxon>Viridiplantae</taxon>
        <taxon>Streptophyta</taxon>
        <taxon>Embryophyta</taxon>
        <taxon>Tracheophyta</taxon>
        <taxon>Polypodiopsida</taxon>
        <taxon>Polypodiidae</taxon>
        <taxon>Polypodiales</taxon>
        <taxon>Pteridineae</taxon>
        <taxon>Pteridaceae</taxon>
        <taxon>Vittarioideae</taxon>
        <taxon>Adiantum</taxon>
    </lineage>
</organism>
<evidence type="ECO:0000313" key="3">
    <source>
        <dbReference type="Proteomes" id="UP000886520"/>
    </source>
</evidence>
<keyword evidence="1" id="KW-0472">Membrane</keyword>
<gene>
    <name evidence="2" type="ORF">GOP47_0010092</name>
</gene>
<keyword evidence="1" id="KW-0812">Transmembrane</keyword>
<protein>
    <submittedName>
        <fullName evidence="2">Uncharacterized protein</fullName>
    </submittedName>
</protein>
<name>A0A9D4UUG0_ADICA</name>
<comment type="caution">
    <text evidence="2">The sequence shown here is derived from an EMBL/GenBank/DDBJ whole genome shotgun (WGS) entry which is preliminary data.</text>
</comment>
<keyword evidence="3" id="KW-1185">Reference proteome</keyword>
<proteinExistence type="predicted"/>
<dbReference type="EMBL" id="JABFUD020000010">
    <property type="protein sequence ID" value="KAI5074131.1"/>
    <property type="molecule type" value="Genomic_DNA"/>
</dbReference>
<accession>A0A9D4UUG0</accession>
<dbReference type="AlphaFoldDB" id="A0A9D4UUG0"/>